<reference evidence="4" key="1">
    <citation type="submission" date="2022-02" db="EMBL/GenBank/DDBJ databases">
        <authorList>
            <person name="Giguere J D."/>
        </authorList>
    </citation>
    <scope>NUCLEOTIDE SEQUENCE</scope>
    <source>
        <strain evidence="4">CCAP 1055/1</strain>
    </source>
</reference>
<evidence type="ECO:0000259" key="3">
    <source>
        <dbReference type="Pfam" id="PF04111"/>
    </source>
</evidence>
<dbReference type="Gene3D" id="1.10.418.40">
    <property type="entry name" value="Autophagy protein 6/Beclin 1"/>
    <property type="match status" value="1"/>
</dbReference>
<dbReference type="PANTHER" id="PTHR12768">
    <property type="entry name" value="BECLIN 1"/>
    <property type="match status" value="1"/>
</dbReference>
<dbReference type="PANTHER" id="PTHR12768:SF4">
    <property type="entry name" value="BECLIN-1"/>
    <property type="match status" value="1"/>
</dbReference>
<sequence length="357" mass="40178">MDDRTLDCEVDLQLERTAAHSRRTSVAEPRAAIAGSDRFQDDLATCSDEESLRRKLVSVRRRRLHCHRLLEQAEAQQNALDEQLLAVIRQRDETVLDYRSVRIAIATQQRQLQISRQWNVTNDTFHIWHSGPFVTINGLRLGAEAPSMEVGSSADTDRQPNGPIEQPRRYLGFGAQPAPSTVNPSSNSNEVRNQEGKNTIRIHWTEINSALGQVCLLLSTLEQKQCCGIRYRHEIVAQGSTSKIGIRSINNQHTAYYNLYSDDSFQLFGKRNFNTALQALVQCVVDAADAVQARDPTITLPHALEKTNTRSGDYVVGGLSVAYGTDGVEWTRAMKYLLTDIKQLMMFKPFGLRHARS</sequence>
<proteinExistence type="inferred from homology"/>
<dbReference type="Proteomes" id="UP000836788">
    <property type="component" value="Chromosome 1"/>
</dbReference>
<dbReference type="GO" id="GO:0045324">
    <property type="term" value="P:late endosome to vacuole transport"/>
    <property type="evidence" value="ECO:0007669"/>
    <property type="project" value="TreeGrafter"/>
</dbReference>
<feature type="compositionally biased region" description="Polar residues" evidence="2">
    <location>
        <begin position="178"/>
        <end position="191"/>
    </location>
</feature>
<dbReference type="Pfam" id="PF04111">
    <property type="entry name" value="APG6"/>
    <property type="match status" value="1"/>
</dbReference>
<dbReference type="GO" id="GO:0034271">
    <property type="term" value="C:phosphatidylinositol 3-kinase complex, class III, type I"/>
    <property type="evidence" value="ECO:0007669"/>
    <property type="project" value="TreeGrafter"/>
</dbReference>
<evidence type="ECO:0000313" key="4">
    <source>
        <dbReference type="EMBL" id="CAG9276236.1"/>
    </source>
</evidence>
<dbReference type="GO" id="GO:0030674">
    <property type="term" value="F:protein-macromolecule adaptor activity"/>
    <property type="evidence" value="ECO:0007669"/>
    <property type="project" value="TreeGrafter"/>
</dbReference>
<dbReference type="InterPro" id="IPR007243">
    <property type="entry name" value="Atg6/Beclin"/>
</dbReference>
<dbReference type="GO" id="GO:0034272">
    <property type="term" value="C:phosphatidylinositol 3-kinase complex, class III, type II"/>
    <property type="evidence" value="ECO:0007669"/>
    <property type="project" value="TreeGrafter"/>
</dbReference>
<gene>
    <name evidence="4" type="ORF">PTTT1_LOCUS100</name>
</gene>
<dbReference type="GO" id="GO:0000045">
    <property type="term" value="P:autophagosome assembly"/>
    <property type="evidence" value="ECO:0007669"/>
    <property type="project" value="TreeGrafter"/>
</dbReference>
<dbReference type="GO" id="GO:0043548">
    <property type="term" value="F:phosphatidylinositol 3-kinase binding"/>
    <property type="evidence" value="ECO:0007669"/>
    <property type="project" value="TreeGrafter"/>
</dbReference>
<name>A0A8J9WZT9_PHATR</name>
<dbReference type="GO" id="GO:0000407">
    <property type="term" value="C:phagophore assembly site"/>
    <property type="evidence" value="ECO:0007669"/>
    <property type="project" value="TreeGrafter"/>
</dbReference>
<feature type="region of interest" description="Disordered" evidence="2">
    <location>
        <begin position="147"/>
        <end position="194"/>
    </location>
</feature>
<evidence type="ECO:0000256" key="1">
    <source>
        <dbReference type="ARBA" id="ARBA00005965"/>
    </source>
</evidence>
<dbReference type="EMBL" id="OU594942">
    <property type="protein sequence ID" value="CAG9276236.1"/>
    <property type="molecule type" value="Genomic_DNA"/>
</dbReference>
<dbReference type="AlphaFoldDB" id="A0A8J9WZT9"/>
<comment type="similarity">
    <text evidence="1">Belongs to the beclin family.</text>
</comment>
<feature type="domain" description="Atg6 BARA" evidence="3">
    <location>
        <begin position="199"/>
        <end position="347"/>
    </location>
</feature>
<accession>A0A8J9WZT9</accession>
<dbReference type="GO" id="GO:0006995">
    <property type="term" value="P:cellular response to nitrogen starvation"/>
    <property type="evidence" value="ECO:0007669"/>
    <property type="project" value="TreeGrafter"/>
</dbReference>
<evidence type="ECO:0000256" key="2">
    <source>
        <dbReference type="SAM" id="MobiDB-lite"/>
    </source>
</evidence>
<dbReference type="InterPro" id="IPR040455">
    <property type="entry name" value="Atg6_BARA"/>
</dbReference>
<organism evidence="4">
    <name type="scientific">Phaeodactylum tricornutum</name>
    <name type="common">Diatom</name>
    <dbReference type="NCBI Taxonomy" id="2850"/>
    <lineage>
        <taxon>Eukaryota</taxon>
        <taxon>Sar</taxon>
        <taxon>Stramenopiles</taxon>
        <taxon>Ochrophyta</taxon>
        <taxon>Bacillariophyta</taxon>
        <taxon>Bacillariophyceae</taxon>
        <taxon>Bacillariophycidae</taxon>
        <taxon>Naviculales</taxon>
        <taxon>Phaeodactylaceae</taxon>
        <taxon>Phaeodactylum</taxon>
    </lineage>
</organism>
<dbReference type="InterPro" id="IPR038274">
    <property type="entry name" value="Atg6/Beclin_C_sf"/>
</dbReference>
<protein>
    <recommendedName>
        <fullName evidence="3">Atg6 BARA domain-containing protein</fullName>
    </recommendedName>
</protein>
<dbReference type="GO" id="GO:0000423">
    <property type="term" value="P:mitophagy"/>
    <property type="evidence" value="ECO:0007669"/>
    <property type="project" value="TreeGrafter"/>
</dbReference>